<comment type="similarity">
    <text evidence="2 11">Belongs to the RNR ribonuclease family.</text>
</comment>
<keyword evidence="16" id="KW-1185">Reference proteome</keyword>
<dbReference type="GO" id="GO:0003723">
    <property type="term" value="F:RNA binding"/>
    <property type="evidence" value="ECO:0007669"/>
    <property type="project" value="UniProtKB-KW"/>
</dbReference>
<evidence type="ECO:0000256" key="8">
    <source>
        <dbReference type="ARBA" id="ARBA00022884"/>
    </source>
</evidence>
<dbReference type="Gene3D" id="2.40.50.700">
    <property type="match status" value="1"/>
</dbReference>
<dbReference type="SUPFAM" id="SSF88723">
    <property type="entry name" value="PIN domain-like"/>
    <property type="match status" value="1"/>
</dbReference>
<keyword evidence="5" id="KW-0378">Hydrolase</keyword>
<dbReference type="InterPro" id="IPR022966">
    <property type="entry name" value="RNase_II/R_CS"/>
</dbReference>
<dbReference type="InterPro" id="IPR002716">
    <property type="entry name" value="PIN_dom"/>
</dbReference>
<evidence type="ECO:0000256" key="5">
    <source>
        <dbReference type="ARBA" id="ARBA00022801"/>
    </source>
</evidence>
<evidence type="ECO:0000256" key="11">
    <source>
        <dbReference type="RuleBase" id="RU003901"/>
    </source>
</evidence>
<sequence length="984" mass="108429">MQTKRFVKRARGGMGHGRATAVTHVSRDHYLRDDLPIPPAPTLARQLLVPDSNVLLHALSVLEHAALKEVVYLQTVMEEVRKRDAQVYERVQQLLASPDAGARHLYRFSNEHCRGAYVERRRGESPNDYYDRLIRSAVRWMQREIDGDMGAASSVVLLTEDRENARRARDQDGLVAISLVELADRVDGDDADLRERIRRAGESIRQSTVSATGAVDGAASVSVPEHWSAAEVERGIESGWVLLGTYRAHAYAPRERGVVQVRDLSSVGAEARALLGEGRQTVEVHVVGRVGQNRSIDGDAVAVELERRVDQWTQAPSRLPRAENEGEEANDTQVAVDTDSAPPPSPAVDRVPTGRVVAVMRRNWRSQYCGSLLPPKDGAADAAASGASTRAIFMPVDRRVPRVLLSTRQRTALQGQRIAVALDRWERHLPLPEGHFVRALGPIGDPDTETQVLLIENGVVTRPFSDAALACLPPSTWRVRDATGAAEGHRLMAGREDLRGEYVLSVDPPGCTDIDDALHCRLLPPETNEGNHDASRPRRVEVGVHIADVTAFVRHGSALDMEARERGSTVYLVGQRLEMLPSLLTNRLCSLQPGEDRLAFSVLLEMDVETAEVRSTRFVRSVIHSRQALTYEAAQRILDGEDTPAEAPLGASLRRLNALAQRLRRRRIEAGALTLASPEIRFEVDARGERALQGDSALQHADADSHHLIEEFMLLANGAVAERLLTAFPQSACLRRHPSPPPEQFEPLLQVARAAGIALQVESSKALAASLDAVAASPAGRADPLLDTLLRVLATRCMTQAVYFSAGLCAPAEYHHYGLAAPVYTHFTSPIRRYADVIVHRQLAACLGYDAAVPELVHHRTMQRLCEHVNERYRSAQNAGRDSSALHALLHLQKQMPDVEACVEAEARVLRVLANGAVVLLPQYGLEGVLHVDEERERWQWDPERGTLTGTRSNTVYRALAPCRVRLRVVRGAAAIDRLRLEPV</sequence>
<reference evidence="15 16" key="1">
    <citation type="submission" date="2022-07" db="EMBL/GenBank/DDBJ databases">
        <title>Genome-wide signatures of adaptation to extreme environments.</title>
        <authorList>
            <person name="Cho C.H."/>
            <person name="Yoon H.S."/>
        </authorList>
    </citation>
    <scope>NUCLEOTIDE SEQUENCE [LARGE SCALE GENOMIC DNA]</scope>
    <source>
        <strain evidence="15 16">DBV 063 E5</strain>
    </source>
</reference>
<dbReference type="GO" id="GO:0071031">
    <property type="term" value="P:nuclear mRNA surveillance of mRNA 3'-end processing"/>
    <property type="evidence" value="ECO:0007669"/>
    <property type="project" value="TreeGrafter"/>
</dbReference>
<evidence type="ECO:0000256" key="7">
    <source>
        <dbReference type="ARBA" id="ARBA00022839"/>
    </source>
</evidence>
<dbReference type="InterPro" id="IPR029060">
    <property type="entry name" value="PIN-like_dom_sf"/>
</dbReference>
<dbReference type="GO" id="GO:0004519">
    <property type="term" value="F:endonuclease activity"/>
    <property type="evidence" value="ECO:0007669"/>
    <property type="project" value="TreeGrafter"/>
</dbReference>
<feature type="domain" description="PIN" evidence="13">
    <location>
        <begin position="46"/>
        <end position="166"/>
    </location>
</feature>
<keyword evidence="4" id="KW-0540">Nuclease</keyword>
<dbReference type="Gene3D" id="3.40.50.1010">
    <property type="entry name" value="5'-nuclease"/>
    <property type="match status" value="1"/>
</dbReference>
<feature type="domain" description="RNB" evidence="14">
    <location>
        <begin position="495"/>
        <end position="849"/>
    </location>
</feature>
<dbReference type="Proteomes" id="UP001301350">
    <property type="component" value="Unassembled WGS sequence"/>
</dbReference>
<dbReference type="PANTHER" id="PTHR23355:SF35">
    <property type="entry name" value="EXOSOME COMPLEX EXONUCLEASE RRP44"/>
    <property type="match status" value="1"/>
</dbReference>
<dbReference type="Pfam" id="PF17849">
    <property type="entry name" value="OB_Dis3"/>
    <property type="match status" value="1"/>
</dbReference>
<dbReference type="Pfam" id="PF13638">
    <property type="entry name" value="PIN_4"/>
    <property type="match status" value="1"/>
</dbReference>
<feature type="region of interest" description="Disordered" evidence="12">
    <location>
        <begin position="314"/>
        <end position="350"/>
    </location>
</feature>
<protein>
    <recommendedName>
        <fullName evidence="10">Ribosomal RNA-processing protein 44</fullName>
    </recommendedName>
</protein>
<dbReference type="AlphaFoldDB" id="A0AAV9J336"/>
<dbReference type="PROSITE" id="PS01175">
    <property type="entry name" value="RIBONUCLEASE_II"/>
    <property type="match status" value="1"/>
</dbReference>
<dbReference type="GO" id="GO:0000175">
    <property type="term" value="F:3'-5'-RNA exonuclease activity"/>
    <property type="evidence" value="ECO:0007669"/>
    <property type="project" value="TreeGrafter"/>
</dbReference>
<comment type="caution">
    <text evidence="15">The sequence shown here is derived from an EMBL/GenBank/DDBJ whole genome shotgun (WGS) entry which is preliminary data.</text>
</comment>
<evidence type="ECO:0000259" key="13">
    <source>
        <dbReference type="SMART" id="SM00670"/>
    </source>
</evidence>
<keyword evidence="6" id="KW-0271">Exosome</keyword>
<comment type="subcellular location">
    <subcellularLocation>
        <location evidence="1">Nucleus</location>
    </subcellularLocation>
</comment>
<dbReference type="SUPFAM" id="SSF50249">
    <property type="entry name" value="Nucleic acid-binding proteins"/>
    <property type="match status" value="3"/>
</dbReference>
<keyword evidence="8" id="KW-0694">RNA-binding</keyword>
<evidence type="ECO:0000256" key="4">
    <source>
        <dbReference type="ARBA" id="ARBA00022722"/>
    </source>
</evidence>
<evidence type="ECO:0000256" key="1">
    <source>
        <dbReference type="ARBA" id="ARBA00004123"/>
    </source>
</evidence>
<dbReference type="InterPro" id="IPR001900">
    <property type="entry name" value="RNase_II/R"/>
</dbReference>
<dbReference type="InterPro" id="IPR012340">
    <property type="entry name" value="NA-bd_OB-fold"/>
</dbReference>
<keyword evidence="3" id="KW-0698">rRNA processing</keyword>
<dbReference type="Gene3D" id="2.40.50.140">
    <property type="entry name" value="Nucleic acid-binding proteins"/>
    <property type="match status" value="1"/>
</dbReference>
<keyword evidence="7" id="KW-0269">Exonuclease</keyword>
<evidence type="ECO:0000313" key="16">
    <source>
        <dbReference type="Proteomes" id="UP001301350"/>
    </source>
</evidence>
<accession>A0AAV9J336</accession>
<dbReference type="Gene3D" id="2.40.50.690">
    <property type="match status" value="1"/>
</dbReference>
<evidence type="ECO:0000256" key="9">
    <source>
        <dbReference type="ARBA" id="ARBA00023242"/>
    </source>
</evidence>
<evidence type="ECO:0000256" key="2">
    <source>
        <dbReference type="ARBA" id="ARBA00005785"/>
    </source>
</evidence>
<keyword evidence="9" id="KW-0539">Nucleus</keyword>
<dbReference type="GO" id="GO:0000177">
    <property type="term" value="C:cytoplasmic exosome (RNase complex)"/>
    <property type="evidence" value="ECO:0007669"/>
    <property type="project" value="TreeGrafter"/>
</dbReference>
<dbReference type="Pfam" id="PF17215">
    <property type="entry name" value="Rrp44_S1"/>
    <property type="match status" value="1"/>
</dbReference>
<name>A0AAV9J336_CYACA</name>
<dbReference type="GO" id="GO:0016075">
    <property type="term" value="P:rRNA catabolic process"/>
    <property type="evidence" value="ECO:0007669"/>
    <property type="project" value="TreeGrafter"/>
</dbReference>
<dbReference type="CDD" id="cd09862">
    <property type="entry name" value="PIN_Rrp44-like"/>
    <property type="match status" value="1"/>
</dbReference>
<dbReference type="InterPro" id="IPR041505">
    <property type="entry name" value="Dis3_CSD2"/>
</dbReference>
<dbReference type="InterPro" id="IPR050180">
    <property type="entry name" value="RNR_Ribonuclease"/>
</dbReference>
<dbReference type="PANTHER" id="PTHR23355">
    <property type="entry name" value="RIBONUCLEASE"/>
    <property type="match status" value="1"/>
</dbReference>
<dbReference type="EMBL" id="JANCYW010000018">
    <property type="protein sequence ID" value="KAK4538458.1"/>
    <property type="molecule type" value="Genomic_DNA"/>
</dbReference>
<evidence type="ECO:0000256" key="3">
    <source>
        <dbReference type="ARBA" id="ARBA00022552"/>
    </source>
</evidence>
<evidence type="ECO:0000313" key="15">
    <source>
        <dbReference type="EMBL" id="KAK4538458.1"/>
    </source>
</evidence>
<gene>
    <name evidence="15" type="ORF">CDCA_CDCA18G4483</name>
</gene>
<evidence type="ECO:0000256" key="10">
    <source>
        <dbReference type="ARBA" id="ARBA00077930"/>
    </source>
</evidence>
<dbReference type="InterPro" id="IPR033770">
    <property type="entry name" value="RRP44_S1"/>
</dbReference>
<evidence type="ECO:0000256" key="6">
    <source>
        <dbReference type="ARBA" id="ARBA00022835"/>
    </source>
</evidence>
<dbReference type="Pfam" id="PF00773">
    <property type="entry name" value="RNB"/>
    <property type="match status" value="1"/>
</dbReference>
<proteinExistence type="inferred from homology"/>
<evidence type="ECO:0000259" key="14">
    <source>
        <dbReference type="SMART" id="SM00955"/>
    </source>
</evidence>
<dbReference type="GO" id="GO:0006364">
    <property type="term" value="P:rRNA processing"/>
    <property type="evidence" value="ECO:0007669"/>
    <property type="project" value="UniProtKB-KW"/>
</dbReference>
<evidence type="ECO:0000256" key="12">
    <source>
        <dbReference type="SAM" id="MobiDB-lite"/>
    </source>
</evidence>
<dbReference type="SMART" id="SM00955">
    <property type="entry name" value="RNB"/>
    <property type="match status" value="1"/>
</dbReference>
<dbReference type="SMART" id="SM00670">
    <property type="entry name" value="PINc"/>
    <property type="match status" value="1"/>
</dbReference>
<organism evidence="15 16">
    <name type="scientific">Cyanidium caldarium</name>
    <name type="common">Red alga</name>
    <dbReference type="NCBI Taxonomy" id="2771"/>
    <lineage>
        <taxon>Eukaryota</taxon>
        <taxon>Rhodophyta</taxon>
        <taxon>Bangiophyceae</taxon>
        <taxon>Cyanidiales</taxon>
        <taxon>Cyanidiaceae</taxon>
        <taxon>Cyanidium</taxon>
    </lineage>
</organism>
<dbReference type="FunFam" id="2.40.50.700:FF:000001">
    <property type="entry name" value="Exosome complex exonuclease exoribonuclease (Rrp44)"/>
    <property type="match status" value="1"/>
</dbReference>
<dbReference type="GO" id="GO:0000176">
    <property type="term" value="C:nuclear exosome (RNase complex)"/>
    <property type="evidence" value="ECO:0007669"/>
    <property type="project" value="UniProtKB-ARBA"/>
</dbReference>